<dbReference type="Proteomes" id="UP000682811">
    <property type="component" value="Unassembled WGS sequence"/>
</dbReference>
<accession>A0A920CQ77</accession>
<dbReference type="SUPFAM" id="SSF52317">
    <property type="entry name" value="Class I glutamine amidotransferase-like"/>
    <property type="match status" value="1"/>
</dbReference>
<evidence type="ECO:0000313" key="2">
    <source>
        <dbReference type="Proteomes" id="UP000682811"/>
    </source>
</evidence>
<keyword evidence="2" id="KW-1185">Reference proteome</keyword>
<dbReference type="InterPro" id="IPR029062">
    <property type="entry name" value="Class_I_gatase-like"/>
</dbReference>
<organism evidence="1 2">
    <name type="scientific">Paenibacillus azoreducens</name>
    <dbReference type="NCBI Taxonomy" id="116718"/>
    <lineage>
        <taxon>Bacteria</taxon>
        <taxon>Bacillati</taxon>
        <taxon>Bacillota</taxon>
        <taxon>Bacilli</taxon>
        <taxon>Bacillales</taxon>
        <taxon>Paenibacillaceae</taxon>
        <taxon>Paenibacillus</taxon>
    </lineage>
</organism>
<evidence type="ECO:0000313" key="1">
    <source>
        <dbReference type="EMBL" id="GIO47035.1"/>
    </source>
</evidence>
<dbReference type="AlphaFoldDB" id="A0A920CQ77"/>
<dbReference type="EMBL" id="BORT01000006">
    <property type="protein sequence ID" value="GIO47035.1"/>
    <property type="molecule type" value="Genomic_DNA"/>
</dbReference>
<gene>
    <name evidence="1" type="ORF">J34TS1_18000</name>
</gene>
<proteinExistence type="predicted"/>
<comment type="caution">
    <text evidence="1">The sequence shown here is derived from an EMBL/GenBank/DDBJ whole genome shotgun (WGS) entry which is preliminary data.</text>
</comment>
<reference evidence="1 2" key="1">
    <citation type="submission" date="2021-03" db="EMBL/GenBank/DDBJ databases">
        <title>Antimicrobial resistance genes in bacteria isolated from Japanese honey, and their potential for conferring macrolide and lincosamide resistance in the American foulbrood pathogen Paenibacillus larvae.</title>
        <authorList>
            <person name="Okamoto M."/>
            <person name="Kumagai M."/>
            <person name="Kanamori H."/>
            <person name="Takamatsu D."/>
        </authorList>
    </citation>
    <scope>NUCLEOTIDE SEQUENCE [LARGE SCALE GENOMIC DNA]</scope>
    <source>
        <strain evidence="1 2">J34TS1</strain>
    </source>
</reference>
<sequence>MRTFHIDEVDEDEFDALAIPGGFEEAGFYQDAYSEEFLNMNNIPP</sequence>
<name>A0A920CQ77_9BACL</name>
<protein>
    <submittedName>
        <fullName evidence="1">Uncharacterized protein</fullName>
    </submittedName>
</protein>